<organism evidence="1">
    <name type="scientific">uncultured Caudovirales phage</name>
    <dbReference type="NCBI Taxonomy" id="2100421"/>
    <lineage>
        <taxon>Viruses</taxon>
        <taxon>Duplodnaviria</taxon>
        <taxon>Heunggongvirae</taxon>
        <taxon>Uroviricota</taxon>
        <taxon>Caudoviricetes</taxon>
        <taxon>Peduoviridae</taxon>
        <taxon>Maltschvirus</taxon>
        <taxon>Maltschvirus maltsch</taxon>
    </lineage>
</organism>
<dbReference type="EMBL" id="LR796720">
    <property type="protein sequence ID" value="CAB4162238.1"/>
    <property type="molecule type" value="Genomic_DNA"/>
</dbReference>
<evidence type="ECO:0000313" key="1">
    <source>
        <dbReference type="EMBL" id="CAB4162238.1"/>
    </source>
</evidence>
<sequence>MTQAELAKALGLSKGYVAKLCQEGLPRTMPEAKDWMDARKAGRHRKLPPVKPSPEVQGTPGVEGLTAGTLTYALAQHRRLVDRAREVYAAAIEGNDPAQTKLQSAYNSSLRTLVQLEDEEKTRAIEARDYIKLSEAQDIIARWTAKVVQRLEKLPLDCAEACNPDRPETAIKALEKWTLQARAELSQKTL</sequence>
<reference evidence="1" key="1">
    <citation type="submission" date="2020-04" db="EMBL/GenBank/DDBJ databases">
        <authorList>
            <person name="Chiriac C."/>
            <person name="Salcher M."/>
            <person name="Ghai R."/>
            <person name="Kavagutti S V."/>
        </authorList>
    </citation>
    <scope>NUCLEOTIDE SEQUENCE</scope>
</reference>
<protein>
    <submittedName>
        <fullName evidence="1">Uncharacterized protein</fullName>
    </submittedName>
</protein>
<proteinExistence type="predicted"/>
<gene>
    <name evidence="1" type="ORF">UFOVP779_21</name>
</gene>
<accession>A0A6J5NYW7</accession>
<name>A0A6J5NYW7_9CAUD</name>